<evidence type="ECO:0000313" key="1">
    <source>
        <dbReference type="EMBL" id="KKO74592.1"/>
    </source>
</evidence>
<dbReference type="VEuPathDB" id="MicrosporidiaDB:AAJ76_5800017227"/>
<accession>A0A0F9YPM2</accession>
<name>A0A0F9YPM2_9MICR</name>
<protein>
    <submittedName>
        <fullName evidence="1">Uncharacterized protein</fullName>
    </submittedName>
</protein>
<sequence>MFLLRLKHLPIKQKVLVVMQAGADNVRRLRLSKKEFYKNMRL</sequence>
<dbReference type="RefSeq" id="XP_024330334.1">
    <property type="nucleotide sequence ID" value="XM_024476019.1"/>
</dbReference>
<evidence type="ECO:0000313" key="2">
    <source>
        <dbReference type="Proteomes" id="UP000034350"/>
    </source>
</evidence>
<organism evidence="1 2">
    <name type="scientific">Vairimorpha ceranae</name>
    <dbReference type="NCBI Taxonomy" id="40302"/>
    <lineage>
        <taxon>Eukaryota</taxon>
        <taxon>Fungi</taxon>
        <taxon>Fungi incertae sedis</taxon>
        <taxon>Microsporidia</taxon>
        <taxon>Nosematidae</taxon>
        <taxon>Vairimorpha</taxon>
    </lineage>
</organism>
<keyword evidence="2" id="KW-1185">Reference proteome</keyword>
<dbReference type="EMBL" id="JPQZ01000058">
    <property type="protein sequence ID" value="KKO74592.1"/>
    <property type="molecule type" value="Genomic_DNA"/>
</dbReference>
<comment type="caution">
    <text evidence="1">The sequence shown here is derived from an EMBL/GenBank/DDBJ whole genome shotgun (WGS) entry which is preliminary data.</text>
</comment>
<gene>
    <name evidence="1" type="ORF">AAJ76_5800017227</name>
</gene>
<proteinExistence type="predicted"/>
<dbReference type="AlphaFoldDB" id="A0A0F9YPM2"/>
<dbReference type="GeneID" id="36320967"/>
<reference evidence="1 2" key="1">
    <citation type="journal article" date="2015" name="Environ. Microbiol.">
        <title>Genome analyses suggest the presence of polyploidy and recent human-driven expansions in eight global populations of the honeybee pathogen Nosema ceranae.</title>
        <authorList>
            <person name="Pelin A."/>
            <person name="Selman M."/>
            <person name="Aris-Brosou S."/>
            <person name="Farinelli L."/>
            <person name="Corradi N."/>
        </authorList>
    </citation>
    <scope>NUCLEOTIDE SEQUENCE [LARGE SCALE GENOMIC DNA]</scope>
    <source>
        <strain evidence="1 2">PA08 1199</strain>
    </source>
</reference>
<dbReference type="Proteomes" id="UP000034350">
    <property type="component" value="Unassembled WGS sequence"/>
</dbReference>